<comment type="caution">
    <text evidence="1">The sequence shown here is derived from an EMBL/GenBank/DDBJ whole genome shotgun (WGS) entry which is preliminary data.</text>
</comment>
<dbReference type="AlphaFoldDB" id="A0A2N3G511"/>
<proteinExistence type="predicted"/>
<evidence type="ECO:0000313" key="1">
    <source>
        <dbReference type="EMBL" id="PKQ27805.1"/>
    </source>
</evidence>
<accession>A0A2N3G511</accession>
<evidence type="ECO:0000313" key="2">
    <source>
        <dbReference type="Proteomes" id="UP000233654"/>
    </source>
</evidence>
<gene>
    <name evidence="1" type="ORF">CVT63_06045</name>
</gene>
<name>A0A2N3G511_9ACTN</name>
<sequence length="80" mass="9017">MSKVGATFPHVFEVGVMRMPEKKDDPVSGDATRRGNTFITWLALEFPPTPYLVDMVRVTMDTTLAYQWKMIDAVRLDGAP</sequence>
<reference evidence="1 2" key="1">
    <citation type="journal article" date="2017" name="ISME J.">
        <title>Potential for microbial H2 and metal transformations associated with novel bacteria and archaea in deep terrestrial subsurface sediments.</title>
        <authorList>
            <person name="Hernsdorf A.W."/>
            <person name="Amano Y."/>
            <person name="Miyakawa K."/>
            <person name="Ise K."/>
            <person name="Suzuki Y."/>
            <person name="Anantharaman K."/>
            <person name="Probst A."/>
            <person name="Burstein D."/>
            <person name="Thomas B.C."/>
            <person name="Banfield J.F."/>
        </authorList>
    </citation>
    <scope>NUCLEOTIDE SEQUENCE [LARGE SCALE GENOMIC DNA]</scope>
    <source>
        <strain evidence="1">HGW-Actinobacteria-3</strain>
    </source>
</reference>
<dbReference type="EMBL" id="PHEX01000052">
    <property type="protein sequence ID" value="PKQ27805.1"/>
    <property type="molecule type" value="Genomic_DNA"/>
</dbReference>
<protein>
    <submittedName>
        <fullName evidence="1">Uncharacterized protein</fullName>
    </submittedName>
</protein>
<dbReference type="Proteomes" id="UP000233654">
    <property type="component" value="Unassembled WGS sequence"/>
</dbReference>
<organism evidence="1 2">
    <name type="scientific">Candidatus Anoxymicrobium japonicum</name>
    <dbReference type="NCBI Taxonomy" id="2013648"/>
    <lineage>
        <taxon>Bacteria</taxon>
        <taxon>Bacillati</taxon>
        <taxon>Actinomycetota</taxon>
        <taxon>Candidatus Geothermincolia</taxon>
        <taxon>Candidatus Geothermincolales</taxon>
        <taxon>Candidatus Anoxymicrobiaceae</taxon>
        <taxon>Candidatus Anoxymicrobium</taxon>
    </lineage>
</organism>